<dbReference type="Pfam" id="PF01925">
    <property type="entry name" value="TauE"/>
    <property type="match status" value="1"/>
</dbReference>
<feature type="transmembrane region" description="Helical" evidence="5">
    <location>
        <begin position="223"/>
        <end position="245"/>
    </location>
</feature>
<dbReference type="OrthoDB" id="45564at2"/>
<dbReference type="RefSeq" id="WP_067557905.1">
    <property type="nucleotide sequence ID" value="NZ_LPXN01000127.1"/>
</dbReference>
<comment type="caution">
    <text evidence="6">The sequence shown here is derived from an EMBL/GenBank/DDBJ whole genome shotgun (WGS) entry which is preliminary data.</text>
</comment>
<feature type="transmembrane region" description="Helical" evidence="5">
    <location>
        <begin position="196"/>
        <end position="217"/>
    </location>
</feature>
<dbReference type="STRING" id="580166.AUP43_02695"/>
<feature type="transmembrane region" description="Helical" evidence="5">
    <location>
        <begin position="166"/>
        <end position="187"/>
    </location>
</feature>
<keyword evidence="3 5" id="KW-1133">Transmembrane helix</keyword>
<dbReference type="PANTHER" id="PTHR43701">
    <property type="entry name" value="MEMBRANE TRANSPORTER PROTEIN MJ0441-RELATED"/>
    <property type="match status" value="1"/>
</dbReference>
<evidence type="ECO:0000256" key="4">
    <source>
        <dbReference type="ARBA" id="ARBA00023136"/>
    </source>
</evidence>
<protein>
    <recommendedName>
        <fullName evidence="5">Probable membrane transporter protein</fullName>
    </recommendedName>
</protein>
<gene>
    <name evidence="6" type="ORF">AUP43_02695</name>
</gene>
<evidence type="ECO:0000313" key="7">
    <source>
        <dbReference type="Proteomes" id="UP000076400"/>
    </source>
</evidence>
<proteinExistence type="inferred from homology"/>
<dbReference type="Proteomes" id="UP000076400">
    <property type="component" value="Unassembled WGS sequence"/>
</dbReference>
<name>A0A154VX01_9PROT</name>
<feature type="transmembrane region" description="Helical" evidence="5">
    <location>
        <begin position="6"/>
        <end position="29"/>
    </location>
</feature>
<comment type="similarity">
    <text evidence="5">Belongs to the 4-toluene sulfonate uptake permease (TSUP) (TC 2.A.102) family.</text>
</comment>
<feature type="transmembrane region" description="Helical" evidence="5">
    <location>
        <begin position="104"/>
        <end position="121"/>
    </location>
</feature>
<dbReference type="AlphaFoldDB" id="A0A154VX01"/>
<dbReference type="InterPro" id="IPR002781">
    <property type="entry name" value="TM_pro_TauE-like"/>
</dbReference>
<keyword evidence="7" id="KW-1185">Reference proteome</keyword>
<dbReference type="InterPro" id="IPR051598">
    <property type="entry name" value="TSUP/Inactive_protease-like"/>
</dbReference>
<sequence>MELDFALFVFIGFFAQLVDGALGMAFGVISTSSLIALGTPPAIASAAVHTAEIATTGISGASHIWHRNVNWALFRRLVIPGVIGGVVGAYVLTELPQEIVKPLVTLYLAAMAVMIFLRIAAKLRRRWEIPIPILGSAGAFLDAIGGGGWGPIVTSTLLAKGDEPRWTIGSVNTAEFVITIAISLTFLSQLDLSQHLTVIGGLVLGGALAAPLAGYLVKKLPQRLLLMLVGAVIATLTLVNLVSLFR</sequence>
<reference evidence="6 7" key="1">
    <citation type="submission" date="2015-12" db="EMBL/GenBank/DDBJ databases">
        <title>Genome sequence of Oceanibaculum pacificum MCCC 1A02656.</title>
        <authorList>
            <person name="Lu L."/>
            <person name="Lai Q."/>
            <person name="Shao Z."/>
            <person name="Qian P."/>
        </authorList>
    </citation>
    <scope>NUCLEOTIDE SEQUENCE [LARGE SCALE GENOMIC DNA]</scope>
    <source>
        <strain evidence="6 7">MCCC 1A02656</strain>
    </source>
</reference>
<organism evidence="6 7">
    <name type="scientific">Oceanibaculum pacificum</name>
    <dbReference type="NCBI Taxonomy" id="580166"/>
    <lineage>
        <taxon>Bacteria</taxon>
        <taxon>Pseudomonadati</taxon>
        <taxon>Pseudomonadota</taxon>
        <taxon>Alphaproteobacteria</taxon>
        <taxon>Rhodospirillales</taxon>
        <taxon>Oceanibaculaceae</taxon>
        <taxon>Oceanibaculum</taxon>
    </lineage>
</organism>
<keyword evidence="4 5" id="KW-0472">Membrane</keyword>
<evidence type="ECO:0000256" key="3">
    <source>
        <dbReference type="ARBA" id="ARBA00022989"/>
    </source>
</evidence>
<evidence type="ECO:0000256" key="1">
    <source>
        <dbReference type="ARBA" id="ARBA00004141"/>
    </source>
</evidence>
<accession>A0A154VX01</accession>
<keyword evidence="5" id="KW-1003">Cell membrane</keyword>
<evidence type="ECO:0000256" key="5">
    <source>
        <dbReference type="RuleBase" id="RU363041"/>
    </source>
</evidence>
<evidence type="ECO:0000313" key="6">
    <source>
        <dbReference type="EMBL" id="KZD05836.1"/>
    </source>
</evidence>
<comment type="subcellular location">
    <subcellularLocation>
        <location evidence="5">Cell membrane</location>
        <topology evidence="5">Multi-pass membrane protein</topology>
    </subcellularLocation>
    <subcellularLocation>
        <location evidence="1">Membrane</location>
        <topology evidence="1">Multi-pass membrane protein</topology>
    </subcellularLocation>
</comment>
<dbReference type="GO" id="GO:0005886">
    <property type="term" value="C:plasma membrane"/>
    <property type="evidence" value="ECO:0007669"/>
    <property type="project" value="UniProtKB-SubCell"/>
</dbReference>
<dbReference type="EMBL" id="LPXN01000127">
    <property type="protein sequence ID" value="KZD05836.1"/>
    <property type="molecule type" value="Genomic_DNA"/>
</dbReference>
<keyword evidence="2 5" id="KW-0812">Transmembrane</keyword>
<evidence type="ECO:0000256" key="2">
    <source>
        <dbReference type="ARBA" id="ARBA00022692"/>
    </source>
</evidence>
<dbReference type="PANTHER" id="PTHR43701:SF12">
    <property type="entry name" value="MEMBRANE TRANSPORTER PROTEIN YTNM-RELATED"/>
    <property type="match status" value="1"/>
</dbReference>
<feature type="transmembrane region" description="Helical" evidence="5">
    <location>
        <begin position="133"/>
        <end position="154"/>
    </location>
</feature>
<feature type="transmembrane region" description="Helical" evidence="5">
    <location>
        <begin position="73"/>
        <end position="92"/>
    </location>
</feature>